<gene>
    <name evidence="3" type="ORF">KI387_017186</name>
</gene>
<name>A0AA38GI81_TAXCH</name>
<comment type="caution">
    <text evidence="3">The sequence shown here is derived from an EMBL/GenBank/DDBJ whole genome shotgun (WGS) entry which is preliminary data.</text>
</comment>
<dbReference type="SUPFAM" id="SSF50405">
    <property type="entry name" value="Actin-crosslinking proteins"/>
    <property type="match status" value="1"/>
</dbReference>
<feature type="domain" description="DUF569" evidence="2">
    <location>
        <begin position="172"/>
        <end position="248"/>
    </location>
</feature>
<protein>
    <recommendedName>
        <fullName evidence="5">DUF569 domain-containing protein</fullName>
    </recommendedName>
</protein>
<dbReference type="AlphaFoldDB" id="A0AA38GI81"/>
<reference evidence="3 4" key="1">
    <citation type="journal article" date="2021" name="Nat. Plants">
        <title>The Taxus genome provides insights into paclitaxel biosynthesis.</title>
        <authorList>
            <person name="Xiong X."/>
            <person name="Gou J."/>
            <person name="Liao Q."/>
            <person name="Li Y."/>
            <person name="Zhou Q."/>
            <person name="Bi G."/>
            <person name="Li C."/>
            <person name="Du R."/>
            <person name="Wang X."/>
            <person name="Sun T."/>
            <person name="Guo L."/>
            <person name="Liang H."/>
            <person name="Lu P."/>
            <person name="Wu Y."/>
            <person name="Zhang Z."/>
            <person name="Ro D.K."/>
            <person name="Shang Y."/>
            <person name="Huang S."/>
            <person name="Yan J."/>
        </authorList>
    </citation>
    <scope>NUCLEOTIDE SEQUENCE [LARGE SCALE GENOMIC DNA]</scope>
    <source>
        <strain evidence="3">Ta-2019</strain>
    </source>
</reference>
<dbReference type="InterPro" id="IPR008999">
    <property type="entry name" value="Actin-crosslinking"/>
</dbReference>
<dbReference type="Pfam" id="PF04601">
    <property type="entry name" value="DUF569"/>
    <property type="match status" value="1"/>
</dbReference>
<evidence type="ECO:0000313" key="3">
    <source>
        <dbReference type="EMBL" id="KAH9322547.1"/>
    </source>
</evidence>
<keyword evidence="4" id="KW-1185">Reference proteome</keyword>
<feature type="non-terminal residue" evidence="3">
    <location>
        <position position="1"/>
    </location>
</feature>
<accession>A0AA38GI81</accession>
<evidence type="ECO:0000259" key="2">
    <source>
        <dbReference type="Pfam" id="PF22932"/>
    </source>
</evidence>
<dbReference type="CDD" id="cd23340">
    <property type="entry name" value="beta-trefoil_FSCN_ACP-like"/>
    <property type="match status" value="1"/>
</dbReference>
<dbReference type="PANTHER" id="PTHR31205:SF69">
    <property type="entry name" value="ACTIN CROSS-LINKING PROTEIN (DUF569)"/>
    <property type="match status" value="1"/>
</dbReference>
<evidence type="ECO:0008006" key="5">
    <source>
        <dbReference type="Google" id="ProtNLM"/>
    </source>
</evidence>
<sequence>MEFFDKAKYVRLRSHHDKYLCAGEDEISVSQDRDGGSNRNAIWQLEFIQGRPFIRLKSCFDRYLTAAHTPFLLGWTGKKVHQSVPSKLMDSSVEWEPIKDGFHVLLKTQYGTYLRANGFTKPWKNRITHDIPRGTITQYWVSWEVEVINIDKDPLTPLLLQSAPSSPSTPNGRVIYYVVSDENGGIEDGYEWSSFIFKGNDLSKLTIKLEEETGVHDVIVCARHPSTRKLFPLALQLPPNNMPMHLVLIQPSHK</sequence>
<feature type="domain" description="DUF569" evidence="1">
    <location>
        <begin position="1"/>
        <end position="143"/>
    </location>
</feature>
<dbReference type="InterPro" id="IPR007679">
    <property type="entry name" value="DUF569"/>
</dbReference>
<organism evidence="3 4">
    <name type="scientific">Taxus chinensis</name>
    <name type="common">Chinese yew</name>
    <name type="synonym">Taxus wallichiana var. chinensis</name>
    <dbReference type="NCBI Taxonomy" id="29808"/>
    <lineage>
        <taxon>Eukaryota</taxon>
        <taxon>Viridiplantae</taxon>
        <taxon>Streptophyta</taxon>
        <taxon>Embryophyta</taxon>
        <taxon>Tracheophyta</taxon>
        <taxon>Spermatophyta</taxon>
        <taxon>Pinopsida</taxon>
        <taxon>Pinidae</taxon>
        <taxon>Conifers II</taxon>
        <taxon>Cupressales</taxon>
        <taxon>Taxaceae</taxon>
        <taxon>Taxus</taxon>
    </lineage>
</organism>
<dbReference type="Pfam" id="PF22932">
    <property type="entry name" value="Ubiq_DUF_assoc"/>
    <property type="match status" value="1"/>
</dbReference>
<dbReference type="Proteomes" id="UP000824469">
    <property type="component" value="Unassembled WGS sequence"/>
</dbReference>
<dbReference type="PANTHER" id="PTHR31205">
    <property type="entry name" value="ACTIN CROSS-LINKING PROTEIN (DUF569)"/>
    <property type="match status" value="1"/>
</dbReference>
<dbReference type="OMA" id="CAVEWEL"/>
<evidence type="ECO:0000313" key="4">
    <source>
        <dbReference type="Proteomes" id="UP000824469"/>
    </source>
</evidence>
<evidence type="ECO:0000259" key="1">
    <source>
        <dbReference type="Pfam" id="PF04601"/>
    </source>
</evidence>
<dbReference type="Gene3D" id="2.80.10.50">
    <property type="match status" value="1"/>
</dbReference>
<proteinExistence type="predicted"/>
<dbReference type="InterPro" id="IPR054726">
    <property type="entry name" value="Ubiq_DUF569-assoc"/>
</dbReference>
<dbReference type="EMBL" id="JAHRHJ020000003">
    <property type="protein sequence ID" value="KAH9322547.1"/>
    <property type="molecule type" value="Genomic_DNA"/>
</dbReference>